<dbReference type="PANTHER" id="PTHR22988">
    <property type="entry name" value="MYOTONIC DYSTROPHY S/T KINASE-RELATED"/>
    <property type="match status" value="1"/>
</dbReference>
<keyword evidence="6" id="KW-1185">Reference proteome</keyword>
<evidence type="ECO:0000256" key="2">
    <source>
        <dbReference type="SAM" id="Coils"/>
    </source>
</evidence>
<dbReference type="Proteomes" id="UP000007875">
    <property type="component" value="Unassembled WGS sequence"/>
</dbReference>
<evidence type="ECO:0000256" key="1">
    <source>
        <dbReference type="ARBA" id="ARBA00023054"/>
    </source>
</evidence>
<dbReference type="Ensembl" id="ENSCSAVT00000012079.1">
    <property type="protein sequence ID" value="ENSCSAVP00000011941.1"/>
    <property type="gene ID" value="ENSCSAVG00000007013.1"/>
</dbReference>
<feature type="region of interest" description="Disordered" evidence="3">
    <location>
        <begin position="1"/>
        <end position="21"/>
    </location>
</feature>
<accession>H2Z2X9</accession>
<dbReference type="GO" id="GO:0031032">
    <property type="term" value="P:actomyosin structure organization"/>
    <property type="evidence" value="ECO:0007669"/>
    <property type="project" value="TreeGrafter"/>
</dbReference>
<dbReference type="GO" id="GO:0004674">
    <property type="term" value="F:protein serine/threonine kinase activity"/>
    <property type="evidence" value="ECO:0007669"/>
    <property type="project" value="TreeGrafter"/>
</dbReference>
<organism evidence="5 6">
    <name type="scientific">Ciona savignyi</name>
    <name type="common">Pacific transparent sea squirt</name>
    <dbReference type="NCBI Taxonomy" id="51511"/>
    <lineage>
        <taxon>Eukaryota</taxon>
        <taxon>Metazoa</taxon>
        <taxon>Chordata</taxon>
        <taxon>Tunicata</taxon>
        <taxon>Ascidiacea</taxon>
        <taxon>Phlebobranchia</taxon>
        <taxon>Cionidae</taxon>
        <taxon>Ciona</taxon>
    </lineage>
</organism>
<feature type="coiled-coil region" evidence="2">
    <location>
        <begin position="210"/>
        <end position="244"/>
    </location>
</feature>
<dbReference type="InterPro" id="IPR050839">
    <property type="entry name" value="Rho-assoc_Ser/Thr_Kinase"/>
</dbReference>
<dbReference type="HOGENOM" id="CLU_1122252_0_0_1"/>
<proteinExistence type="predicted"/>
<keyword evidence="1 2" id="KW-0175">Coiled coil</keyword>
<reference evidence="5" key="3">
    <citation type="submission" date="2025-09" db="UniProtKB">
        <authorList>
            <consortium name="Ensembl"/>
        </authorList>
    </citation>
    <scope>IDENTIFICATION</scope>
</reference>
<protein>
    <recommendedName>
        <fullName evidence="4">KELK-motif containing domain-containing protein</fullName>
    </recommendedName>
</protein>
<dbReference type="Pfam" id="PF15796">
    <property type="entry name" value="KELK"/>
    <property type="match status" value="1"/>
</dbReference>
<evidence type="ECO:0000256" key="3">
    <source>
        <dbReference type="SAM" id="MobiDB-lite"/>
    </source>
</evidence>
<dbReference type="Gene3D" id="3.30.200.20">
    <property type="entry name" value="Phosphorylase Kinase, domain 1"/>
    <property type="match status" value="1"/>
</dbReference>
<dbReference type="GeneTree" id="ENSGT01030000234517"/>
<evidence type="ECO:0000259" key="4">
    <source>
        <dbReference type="Pfam" id="PF15796"/>
    </source>
</evidence>
<dbReference type="GO" id="GO:0005737">
    <property type="term" value="C:cytoplasm"/>
    <property type="evidence" value="ECO:0007669"/>
    <property type="project" value="TreeGrafter"/>
</dbReference>
<evidence type="ECO:0000313" key="6">
    <source>
        <dbReference type="Proteomes" id="UP000007875"/>
    </source>
</evidence>
<reference evidence="6" key="1">
    <citation type="submission" date="2003-08" db="EMBL/GenBank/DDBJ databases">
        <authorList>
            <person name="Birren B."/>
            <person name="Nusbaum C."/>
            <person name="Abebe A."/>
            <person name="Abouelleil A."/>
            <person name="Adekoya E."/>
            <person name="Ait-zahra M."/>
            <person name="Allen N."/>
            <person name="Allen T."/>
            <person name="An P."/>
            <person name="Anderson M."/>
            <person name="Anderson S."/>
            <person name="Arachchi H."/>
            <person name="Armbruster J."/>
            <person name="Bachantsang P."/>
            <person name="Baldwin J."/>
            <person name="Barry A."/>
            <person name="Bayul T."/>
            <person name="Blitshsteyn B."/>
            <person name="Bloom T."/>
            <person name="Blye J."/>
            <person name="Boguslavskiy L."/>
            <person name="Borowsky M."/>
            <person name="Boukhgalter B."/>
            <person name="Brunache A."/>
            <person name="Butler J."/>
            <person name="Calixte N."/>
            <person name="Calvo S."/>
            <person name="Camarata J."/>
            <person name="Campo K."/>
            <person name="Chang J."/>
            <person name="Cheshatsang Y."/>
            <person name="Citroen M."/>
            <person name="Collymore A."/>
            <person name="Considine T."/>
            <person name="Cook A."/>
            <person name="Cooke P."/>
            <person name="Corum B."/>
            <person name="Cuomo C."/>
            <person name="David R."/>
            <person name="Dawoe T."/>
            <person name="Degray S."/>
            <person name="Dodge S."/>
            <person name="Dooley K."/>
            <person name="Dorje P."/>
            <person name="Dorjee K."/>
            <person name="Dorris L."/>
            <person name="Duffey N."/>
            <person name="Dupes A."/>
            <person name="Elkins T."/>
            <person name="Engels R."/>
            <person name="Erickson J."/>
            <person name="Farina A."/>
            <person name="Faro S."/>
            <person name="Ferreira P."/>
            <person name="Fischer H."/>
            <person name="Fitzgerald M."/>
            <person name="Foley K."/>
            <person name="Gage D."/>
            <person name="Galagan J."/>
            <person name="Gearin G."/>
            <person name="Gnerre S."/>
            <person name="Gnirke A."/>
            <person name="Goyette A."/>
            <person name="Graham J."/>
            <person name="Grandbois E."/>
            <person name="Gyaltsen K."/>
            <person name="Hafez N."/>
            <person name="Hagopian D."/>
            <person name="Hagos B."/>
            <person name="Hall J."/>
            <person name="Hatcher B."/>
            <person name="Heller A."/>
            <person name="Higgins H."/>
            <person name="Honan T."/>
            <person name="Horn A."/>
            <person name="Houde N."/>
            <person name="Hughes L."/>
            <person name="Hulme W."/>
            <person name="Husby E."/>
            <person name="Iliev I."/>
            <person name="Jaffe D."/>
            <person name="Jones C."/>
            <person name="Kamal M."/>
            <person name="Kamat A."/>
            <person name="Kamvysselis M."/>
            <person name="Karlsson E."/>
            <person name="Kells C."/>
            <person name="Kieu A."/>
            <person name="Kisner P."/>
            <person name="Kodira C."/>
            <person name="Kulbokas E."/>
            <person name="Labutti K."/>
            <person name="Lama D."/>
            <person name="Landers T."/>
            <person name="Leger J."/>
            <person name="Levine S."/>
            <person name="Lewis D."/>
            <person name="Lewis T."/>
            <person name="Lindblad-toh K."/>
            <person name="Liu X."/>
            <person name="Lokyitsang T."/>
            <person name="Lokyitsang Y."/>
            <person name="Lucien O."/>
            <person name="Lui A."/>
            <person name="Ma L.J."/>
            <person name="Mabbitt R."/>
            <person name="Macdonald J."/>
            <person name="Maclean C."/>
            <person name="Major J."/>
            <person name="Manning J."/>
            <person name="Marabella R."/>
            <person name="Maru K."/>
            <person name="Matthews C."/>
            <person name="Mauceli E."/>
            <person name="Mccarthy M."/>
            <person name="Mcdonough S."/>
            <person name="Mcghee T."/>
            <person name="Meldrim J."/>
            <person name="Meneus L."/>
            <person name="Mesirov J."/>
            <person name="Mihalev A."/>
            <person name="Mihova T."/>
            <person name="Mikkelsen T."/>
            <person name="Mlenga V."/>
            <person name="Moru K."/>
            <person name="Mozes J."/>
            <person name="Mulrain L."/>
            <person name="Munson G."/>
            <person name="Naylor J."/>
            <person name="Newes C."/>
            <person name="Nguyen C."/>
            <person name="Nguyen N."/>
            <person name="Nguyen T."/>
            <person name="Nicol R."/>
            <person name="Nielsen C."/>
            <person name="Nizzari M."/>
            <person name="Norbu C."/>
            <person name="Norbu N."/>
            <person name="O'donnell P."/>
            <person name="Okoawo O."/>
            <person name="O'leary S."/>
            <person name="Omotosho B."/>
            <person name="O'neill K."/>
            <person name="Osman S."/>
            <person name="Parker S."/>
            <person name="Perrin D."/>
            <person name="Phunkhang P."/>
            <person name="Piqani B."/>
            <person name="Purcell S."/>
            <person name="Rachupka T."/>
            <person name="Ramasamy U."/>
            <person name="Rameau R."/>
            <person name="Ray V."/>
            <person name="Raymond C."/>
            <person name="Retta R."/>
            <person name="Richardson S."/>
            <person name="Rise C."/>
            <person name="Rodriguez J."/>
            <person name="Rogers J."/>
            <person name="Rogov P."/>
            <person name="Rutman M."/>
            <person name="Schupbach R."/>
            <person name="Seaman C."/>
            <person name="Settipalli S."/>
            <person name="Sharpe T."/>
            <person name="Sheridan J."/>
            <person name="Sherpa N."/>
            <person name="Shi J."/>
            <person name="Smirnov S."/>
            <person name="Smith C."/>
            <person name="Sougnez C."/>
            <person name="Spencer B."/>
            <person name="Stalker J."/>
            <person name="Stange-thomann N."/>
            <person name="Stavropoulos S."/>
            <person name="Stetson K."/>
            <person name="Stone C."/>
            <person name="Stone S."/>
            <person name="Stubbs M."/>
            <person name="Talamas J."/>
            <person name="Tchuinga P."/>
            <person name="Tenzing P."/>
            <person name="Tesfaye S."/>
            <person name="Theodore J."/>
            <person name="Thoulutsang Y."/>
            <person name="Topham K."/>
            <person name="Towey S."/>
            <person name="Tsamla T."/>
            <person name="Tsomo N."/>
            <person name="Vallee D."/>
            <person name="Vassiliev H."/>
            <person name="Venkataraman V."/>
            <person name="Vinson J."/>
            <person name="Vo A."/>
            <person name="Wade C."/>
            <person name="Wang S."/>
            <person name="Wangchuk T."/>
            <person name="Wangdi T."/>
            <person name="Whittaker C."/>
            <person name="Wilkinson J."/>
            <person name="Wu Y."/>
            <person name="Wyman D."/>
            <person name="Yadav S."/>
            <person name="Yang S."/>
            <person name="Yang X."/>
            <person name="Yeager S."/>
            <person name="Yee E."/>
            <person name="Young G."/>
            <person name="Zainoun J."/>
            <person name="Zembeck L."/>
            <person name="Zimmer A."/>
            <person name="Zody M."/>
            <person name="Lander E."/>
        </authorList>
    </citation>
    <scope>NUCLEOTIDE SEQUENCE [LARGE SCALE GENOMIC DNA]</scope>
</reference>
<dbReference type="InterPro" id="IPR031597">
    <property type="entry name" value="KELK"/>
</dbReference>
<dbReference type="PANTHER" id="PTHR22988:SF66">
    <property type="entry name" value="SERINE_THREONINE-PROTEIN KINASE GENGHIS KHAN"/>
    <property type="match status" value="1"/>
</dbReference>
<feature type="region of interest" description="Disordered" evidence="3">
    <location>
        <begin position="49"/>
        <end position="74"/>
    </location>
</feature>
<dbReference type="GO" id="GO:0005856">
    <property type="term" value="C:cytoskeleton"/>
    <property type="evidence" value="ECO:0007669"/>
    <property type="project" value="TreeGrafter"/>
</dbReference>
<feature type="coiled-coil region" evidence="2">
    <location>
        <begin position="140"/>
        <end position="181"/>
    </location>
</feature>
<feature type="compositionally biased region" description="Polar residues" evidence="3">
    <location>
        <begin position="57"/>
        <end position="74"/>
    </location>
</feature>
<sequence length="248" mass="28618">MDLKPASTDTQPPPPRSAHSAFSANHLPFIGFTFTLNSVLSNTGSARLSSLVDGSGAKNSSEMNKATGDHSSVQTYERRVQRLEQEKAQLEKKLQESVNHAQLSHEWSDGMDAEEGKKMREEVNFLHKKLAVADQELQAADVLRKDLEDVHQKLKALERTNRHLKQDRDETHRELVEVRERGKEQTRQLRDAHAQRRLAMEEFTDINDRYTDVQSQKNKLGRHLREKEEEIDLMSNKLDQMRQDLRKS</sequence>
<reference evidence="5" key="2">
    <citation type="submission" date="2025-08" db="UniProtKB">
        <authorList>
            <consortium name="Ensembl"/>
        </authorList>
    </citation>
    <scope>IDENTIFICATION</scope>
</reference>
<feature type="domain" description="KELK-motif containing" evidence="4">
    <location>
        <begin position="153"/>
        <end position="232"/>
    </location>
</feature>
<dbReference type="AlphaFoldDB" id="H2Z2X9"/>
<evidence type="ECO:0000313" key="5">
    <source>
        <dbReference type="Ensembl" id="ENSCSAVP00000011941.1"/>
    </source>
</evidence>
<name>H2Z2X9_CIOSA</name>